<feature type="domain" description="DUF7309" evidence="2">
    <location>
        <begin position="13"/>
        <end position="184"/>
    </location>
</feature>
<dbReference type="InterPro" id="IPR054216">
    <property type="entry name" value="DUF6930"/>
</dbReference>
<evidence type="ECO:0000313" key="3">
    <source>
        <dbReference type="EMBL" id="MBI4725743.1"/>
    </source>
</evidence>
<dbReference type="InterPro" id="IPR055733">
    <property type="entry name" value="DUF7309"/>
</dbReference>
<evidence type="ECO:0000259" key="2">
    <source>
        <dbReference type="Pfam" id="PF23988"/>
    </source>
</evidence>
<dbReference type="Pfam" id="PF23988">
    <property type="entry name" value="DUF7309"/>
    <property type="match status" value="1"/>
</dbReference>
<proteinExistence type="predicted"/>
<feature type="domain" description="DUF6930" evidence="1">
    <location>
        <begin position="226"/>
        <end position="338"/>
    </location>
</feature>
<comment type="caution">
    <text evidence="3">The sequence shown here is derived from an EMBL/GenBank/DDBJ whole genome shotgun (WGS) entry which is preliminary data.</text>
</comment>
<dbReference type="EMBL" id="JACQXR010000008">
    <property type="protein sequence ID" value="MBI4725743.1"/>
    <property type="molecule type" value="Genomic_DNA"/>
</dbReference>
<organism evidence="3 4">
    <name type="scientific">candidate division TA06 bacterium</name>
    <dbReference type="NCBI Taxonomy" id="2250710"/>
    <lineage>
        <taxon>Bacteria</taxon>
        <taxon>Bacteria division TA06</taxon>
    </lineage>
</organism>
<accession>A0A933I9C9</accession>
<dbReference type="AlphaFoldDB" id="A0A933I9C9"/>
<evidence type="ECO:0000313" key="4">
    <source>
        <dbReference type="Proteomes" id="UP000736328"/>
    </source>
</evidence>
<sequence length="350" mass="40710">MRMAYIEPTQDQWMALYQAAEEYKRHELWKFMTDNQVFGVKDPHRGKTGFCTVIGNAGQMYGLVVYLGLEGLHVLCEMYRRGDDIMQDPDFMYQQDTFVMSFGGREELLPWDLKTIKKLGLKYRGLNAWPSFARHLPGYYPWRLTADEAGFMTEILQQAAIVGERYLQDPDCLPPMQSNWYLIRIKGSDGWQDQLTECLPQKPEGNRASDIPVAQRAIEDILAMNLKRQGEWEVDCFYGPVYIHESETERPYFAYMLAVMDCRNGMALSMETAAPGNYAEPFMKKVLATMRNVRTVPQKIYYQRDEIFSLFSSVAEKLGIRLSRVKQLNMVSDFRQGLDKYFSKNRGKDR</sequence>
<name>A0A933I9C9_UNCT6</name>
<reference evidence="3" key="1">
    <citation type="submission" date="2020-07" db="EMBL/GenBank/DDBJ databases">
        <title>Huge and variable diversity of episymbiotic CPR bacteria and DPANN archaea in groundwater ecosystems.</title>
        <authorList>
            <person name="He C.Y."/>
            <person name="Keren R."/>
            <person name="Whittaker M."/>
            <person name="Farag I.F."/>
            <person name="Doudna J."/>
            <person name="Cate J.H.D."/>
            <person name="Banfield J.F."/>
        </authorList>
    </citation>
    <scope>NUCLEOTIDE SEQUENCE</scope>
    <source>
        <strain evidence="3">NC_groundwater_1520_Pr4_B-0.1um_53_5</strain>
    </source>
</reference>
<dbReference type="Proteomes" id="UP000736328">
    <property type="component" value="Unassembled WGS sequence"/>
</dbReference>
<protein>
    <submittedName>
        <fullName evidence="3">Uncharacterized protein</fullName>
    </submittedName>
</protein>
<gene>
    <name evidence="3" type="ORF">HY768_00710</name>
</gene>
<dbReference type="Pfam" id="PF22007">
    <property type="entry name" value="DUF6930"/>
    <property type="match status" value="1"/>
</dbReference>
<evidence type="ECO:0000259" key="1">
    <source>
        <dbReference type="Pfam" id="PF22007"/>
    </source>
</evidence>